<evidence type="ECO:0000313" key="1">
    <source>
        <dbReference type="EMBL" id="MCV3215564.1"/>
    </source>
</evidence>
<keyword evidence="2" id="KW-1185">Reference proteome</keyword>
<protein>
    <submittedName>
        <fullName evidence="1">ParM/StbA family protein</fullName>
    </submittedName>
</protein>
<reference evidence="1 2" key="1">
    <citation type="submission" date="2022-10" db="EMBL/GenBank/DDBJ databases">
        <title>Identification of biosynthetic pathway for the production of the potent trypsin inhibitor radiosumin.</title>
        <authorList>
            <person name="Fewer D.P."/>
            <person name="Delbaje E."/>
            <person name="Ouyang X."/>
            <person name="Agostino P.D."/>
            <person name="Wahlsten M."/>
            <person name="Jokela J."/>
            <person name="Permi P."/>
            <person name="Haapaniemi E."/>
            <person name="Koistinen H."/>
        </authorList>
    </citation>
    <scope>NUCLEOTIDE SEQUENCE [LARGE SCALE GENOMIC DNA]</scope>
    <source>
        <strain evidence="1 2">NIES-515</strain>
    </source>
</reference>
<dbReference type="Proteomes" id="UP001526143">
    <property type="component" value="Unassembled WGS sequence"/>
</dbReference>
<evidence type="ECO:0000313" key="2">
    <source>
        <dbReference type="Proteomes" id="UP001526143"/>
    </source>
</evidence>
<gene>
    <name evidence="1" type="ORF">OGM63_18955</name>
</gene>
<comment type="caution">
    <text evidence="1">The sequence shown here is derived from an EMBL/GenBank/DDBJ whole genome shotgun (WGS) entry which is preliminary data.</text>
</comment>
<proteinExistence type="predicted"/>
<name>A0ABT3B2G4_9CYAN</name>
<dbReference type="EMBL" id="JAOWRF010000276">
    <property type="protein sequence ID" value="MCV3215564.1"/>
    <property type="molecule type" value="Genomic_DNA"/>
</dbReference>
<dbReference type="RefSeq" id="WP_263747210.1">
    <property type="nucleotide sequence ID" value="NZ_JAOWRF010000276.1"/>
</dbReference>
<dbReference type="Gene3D" id="3.30.420.40">
    <property type="match status" value="2"/>
</dbReference>
<dbReference type="CDD" id="cd10227">
    <property type="entry name" value="ASKHA_NBD_ParM-like"/>
    <property type="match status" value="1"/>
</dbReference>
<organism evidence="1 2">
    <name type="scientific">Plectonema radiosum NIES-515</name>
    <dbReference type="NCBI Taxonomy" id="2986073"/>
    <lineage>
        <taxon>Bacteria</taxon>
        <taxon>Bacillati</taxon>
        <taxon>Cyanobacteriota</taxon>
        <taxon>Cyanophyceae</taxon>
        <taxon>Oscillatoriophycideae</taxon>
        <taxon>Oscillatoriales</taxon>
        <taxon>Microcoleaceae</taxon>
        <taxon>Plectonema</taxon>
    </lineage>
</organism>
<accession>A0ABT3B2G4</accession>
<sequence length="374" mass="42110">MADLTMSFDPGASLNKVVYQVRGEKTPTLLVMQPEVILVTHEALKSYVSNRLGNPRPEAEAWGVVNDKCFVVGCLAREFLADAGMRELKYERAVYKVLAAVGAIKQILGLPTKFSISLAVLLPWNEYPDRERFERLLRASLKNYTFRDERLRVKLEHFECRPEGSGLAMSRLNTKGLDWFRSHSIATLMFGHRNTSALVFVEGKLNHIHTTTTDLGFHQMVEMVVRRTSGQSADMLTKAIFSAGAAINESQSAIAALAQSRDEHRRAEEVRVIISAIASSRTQYWRRLSAWLDTTLQPQLNVGEVILCGGAAHYFKKELQGYFSSTPTYWGDELMKQVQTIFFADHPNATALAFRLLDGFGLFLYLQEREAAVI</sequence>